<dbReference type="AlphaFoldDB" id="A0A918P5M1"/>
<comment type="caution">
    <text evidence="4">The sequence shown here is derived from an EMBL/GenBank/DDBJ whole genome shotgun (WGS) entry which is preliminary data.</text>
</comment>
<dbReference type="GO" id="GO:0046872">
    <property type="term" value="F:metal ion binding"/>
    <property type="evidence" value="ECO:0007669"/>
    <property type="project" value="UniProtKB-KW"/>
</dbReference>
<dbReference type="Proteomes" id="UP000619244">
    <property type="component" value="Unassembled WGS sequence"/>
</dbReference>
<organism evidence="4 5">
    <name type="scientific">Streptomyces minutiscleroticus</name>
    <dbReference type="NCBI Taxonomy" id="68238"/>
    <lineage>
        <taxon>Bacteria</taxon>
        <taxon>Bacillati</taxon>
        <taxon>Actinomycetota</taxon>
        <taxon>Actinomycetes</taxon>
        <taxon>Kitasatosporales</taxon>
        <taxon>Streptomycetaceae</taxon>
        <taxon>Streptomyces</taxon>
    </lineage>
</organism>
<reference evidence="4" key="1">
    <citation type="journal article" date="2014" name="Int. J. Syst. Evol. Microbiol.">
        <title>Complete genome sequence of Corynebacterium casei LMG S-19264T (=DSM 44701T), isolated from a smear-ripened cheese.</title>
        <authorList>
            <consortium name="US DOE Joint Genome Institute (JGI-PGF)"/>
            <person name="Walter F."/>
            <person name="Albersmeier A."/>
            <person name="Kalinowski J."/>
            <person name="Ruckert C."/>
        </authorList>
    </citation>
    <scope>NUCLEOTIDE SEQUENCE</scope>
    <source>
        <strain evidence="4">JCM 4790</strain>
    </source>
</reference>
<evidence type="ECO:0000256" key="2">
    <source>
        <dbReference type="ARBA" id="ARBA00022723"/>
    </source>
</evidence>
<reference evidence="4" key="2">
    <citation type="submission" date="2020-09" db="EMBL/GenBank/DDBJ databases">
        <authorList>
            <person name="Sun Q."/>
            <person name="Ohkuma M."/>
        </authorList>
    </citation>
    <scope>NUCLEOTIDE SEQUENCE</scope>
    <source>
        <strain evidence="4">JCM 4790</strain>
    </source>
</reference>
<dbReference type="EMBL" id="BMVU01000215">
    <property type="protein sequence ID" value="GGY21825.1"/>
    <property type="molecule type" value="Genomic_DNA"/>
</dbReference>
<proteinExistence type="predicted"/>
<name>A0A918P5M1_9ACTN</name>
<evidence type="ECO:0000313" key="4">
    <source>
        <dbReference type="EMBL" id="GGY21825.1"/>
    </source>
</evidence>
<keyword evidence="2" id="KW-0479">Metal-binding</keyword>
<protein>
    <recommendedName>
        <fullName evidence="3">DDE Tnp4 domain-containing protein</fullName>
    </recommendedName>
</protein>
<dbReference type="InterPro" id="IPR027806">
    <property type="entry name" value="HARBI1_dom"/>
</dbReference>
<gene>
    <name evidence="4" type="ORF">GCM10010358_83840</name>
</gene>
<evidence type="ECO:0000256" key="1">
    <source>
        <dbReference type="ARBA" id="ARBA00001968"/>
    </source>
</evidence>
<comment type="cofactor">
    <cofactor evidence="1">
        <name>a divalent metal cation</name>
        <dbReference type="ChEBI" id="CHEBI:60240"/>
    </cofactor>
</comment>
<evidence type="ECO:0000259" key="3">
    <source>
        <dbReference type="Pfam" id="PF13359"/>
    </source>
</evidence>
<keyword evidence="5" id="KW-1185">Reference proteome</keyword>
<accession>A0A918P5M1</accession>
<dbReference type="Pfam" id="PF13359">
    <property type="entry name" value="DDE_Tnp_4"/>
    <property type="match status" value="1"/>
</dbReference>
<evidence type="ECO:0000313" key="5">
    <source>
        <dbReference type="Proteomes" id="UP000619244"/>
    </source>
</evidence>
<feature type="domain" description="DDE Tnp4" evidence="3">
    <location>
        <begin position="50"/>
        <end position="208"/>
    </location>
</feature>
<sequence length="213" mass="23265">MHCPARDAGVSRATGHRYLHEGIDVLAEQAPDLHQVLQHCRREGMSHVLLDGTLIRSDRVAGVRDNGNDVWCSQKHNTFGTNVQFLSAPDGTPLWVSEAEPGSTPDITAARLHVLSALHQAAAHGLPTLADQGYTGAGIDIHAPTRRPRGQSEKALHTDTRTRNQLIRGIRALGERAAAELEQRRRAPQHVTLSPRRIGDIARAALVLNGIWK</sequence>